<comment type="caution">
    <text evidence="2">The sequence shown here is derived from an EMBL/GenBank/DDBJ whole genome shotgun (WGS) entry which is preliminary data.</text>
</comment>
<feature type="compositionally biased region" description="Polar residues" evidence="1">
    <location>
        <begin position="27"/>
        <end position="36"/>
    </location>
</feature>
<sequence length="178" mass="19029">MEHQPSEENDRGGRRPARPQGGRRPGNTISQRSSVAFTAAIPAPRSSDGDGTAISFSVYKTTYAPAPTSGSAHHTFGLAHQYKAAASASPCFRTSYSSASARSTESTTIGYSMAYVYGTGREAGIGRRLVKMDSDLRLDGSTAGETTSLLLAFNLDLPTVNLQEALQPQLTWPIFLIR</sequence>
<accession>A0A9Q0GPU0</accession>
<keyword evidence="3" id="KW-1185">Reference proteome</keyword>
<evidence type="ECO:0000256" key="1">
    <source>
        <dbReference type="SAM" id="MobiDB-lite"/>
    </source>
</evidence>
<gene>
    <name evidence="2" type="ORF">NE237_028192</name>
</gene>
<name>A0A9Q0GPU0_9MAGN</name>
<feature type="compositionally biased region" description="Basic and acidic residues" evidence="1">
    <location>
        <begin position="1"/>
        <end position="13"/>
    </location>
</feature>
<organism evidence="2 3">
    <name type="scientific">Protea cynaroides</name>
    <dbReference type="NCBI Taxonomy" id="273540"/>
    <lineage>
        <taxon>Eukaryota</taxon>
        <taxon>Viridiplantae</taxon>
        <taxon>Streptophyta</taxon>
        <taxon>Embryophyta</taxon>
        <taxon>Tracheophyta</taxon>
        <taxon>Spermatophyta</taxon>
        <taxon>Magnoliopsida</taxon>
        <taxon>Proteales</taxon>
        <taxon>Proteaceae</taxon>
        <taxon>Protea</taxon>
    </lineage>
</organism>
<protein>
    <submittedName>
        <fullName evidence="2">Uncharacterized protein</fullName>
    </submittedName>
</protein>
<dbReference type="EMBL" id="JAMYWD010000012">
    <property type="protein sequence ID" value="KAJ4951360.1"/>
    <property type="molecule type" value="Genomic_DNA"/>
</dbReference>
<evidence type="ECO:0000313" key="3">
    <source>
        <dbReference type="Proteomes" id="UP001141806"/>
    </source>
</evidence>
<evidence type="ECO:0000313" key="2">
    <source>
        <dbReference type="EMBL" id="KAJ4951360.1"/>
    </source>
</evidence>
<dbReference type="AlphaFoldDB" id="A0A9Q0GPU0"/>
<feature type="region of interest" description="Disordered" evidence="1">
    <location>
        <begin position="1"/>
        <end position="51"/>
    </location>
</feature>
<reference evidence="2" key="1">
    <citation type="journal article" date="2023" name="Plant J.">
        <title>The genome of the king protea, Protea cynaroides.</title>
        <authorList>
            <person name="Chang J."/>
            <person name="Duong T.A."/>
            <person name="Schoeman C."/>
            <person name="Ma X."/>
            <person name="Roodt D."/>
            <person name="Barker N."/>
            <person name="Li Z."/>
            <person name="Van de Peer Y."/>
            <person name="Mizrachi E."/>
        </authorList>
    </citation>
    <scope>NUCLEOTIDE SEQUENCE</scope>
    <source>
        <tissue evidence="2">Young leaves</tissue>
    </source>
</reference>
<dbReference type="Proteomes" id="UP001141806">
    <property type="component" value="Unassembled WGS sequence"/>
</dbReference>
<proteinExistence type="predicted"/>